<dbReference type="PROSITE" id="PS51708">
    <property type="entry name" value="CHAD"/>
    <property type="match status" value="1"/>
</dbReference>
<dbReference type="STRING" id="1449976.KALB_4599"/>
<evidence type="ECO:0008006" key="5">
    <source>
        <dbReference type="Google" id="ProtNLM"/>
    </source>
</evidence>
<organism evidence="3 4">
    <name type="scientific">Kutzneria albida DSM 43870</name>
    <dbReference type="NCBI Taxonomy" id="1449976"/>
    <lineage>
        <taxon>Bacteria</taxon>
        <taxon>Bacillati</taxon>
        <taxon>Actinomycetota</taxon>
        <taxon>Actinomycetes</taxon>
        <taxon>Pseudonocardiales</taxon>
        <taxon>Pseudonocardiaceae</taxon>
        <taxon>Kutzneria</taxon>
    </lineage>
</organism>
<dbReference type="InterPro" id="IPR023577">
    <property type="entry name" value="CYTH_domain"/>
</dbReference>
<sequence>MVSRTLEIERKYEMPKAAELPQVPGTVRHGPDELVLDAIYHDTADLRLARAGITLRRRTGGEDAGWHLKLGVDTEHRTELREPLRKKLPESLAEAVRGYTRGAALAPVAHIRTHRQRWTLSGKSGRALAEVVVDDVSAQTLGESATLMGWREVEVELLGGDPGLLDRIGSALAEAGIERSSAPAKLTRVLGDRLPTRVIRKPKTAGEVVLAYLRAQVATIAAQDVRVRLSEEDSVHQMRVATRRARSALQAFRKVVPGQRVLIGELRWLGAVLGESRDREVLLERFTEQVSALPDELVLGGVRGRLTEHFTSRPPELAGDRYFALRDALDRLVADPPTPPLAGRPAAKVLIPLVRKAWRRVERARRGGDKSLHDVRKAAKRFRYAAETVVPAVGKPAEKSVRRAKSVQKLLGEHQDTVAARGELRTLGVQAHLGGDNGFTYGLLHAAEAQRAEQVEAEFPAVWRKAAKPKRLRWLKRGELS</sequence>
<dbReference type="SUPFAM" id="SSF55154">
    <property type="entry name" value="CYTH-like phosphatases"/>
    <property type="match status" value="1"/>
</dbReference>
<dbReference type="InterPro" id="IPR033469">
    <property type="entry name" value="CYTH-like_dom_sf"/>
</dbReference>
<dbReference type="SMART" id="SM01118">
    <property type="entry name" value="CYTH"/>
    <property type="match status" value="1"/>
</dbReference>
<evidence type="ECO:0000313" key="4">
    <source>
        <dbReference type="Proteomes" id="UP000019225"/>
    </source>
</evidence>
<dbReference type="PANTHER" id="PTHR39339:SF1">
    <property type="entry name" value="CHAD DOMAIN-CONTAINING PROTEIN"/>
    <property type="match status" value="1"/>
</dbReference>
<evidence type="ECO:0000259" key="1">
    <source>
        <dbReference type="PROSITE" id="PS51707"/>
    </source>
</evidence>
<dbReference type="eggNOG" id="COG5607">
    <property type="taxonomic scope" value="Bacteria"/>
</dbReference>
<dbReference type="OrthoDB" id="9777271at2"/>
<dbReference type="PROSITE" id="PS51707">
    <property type="entry name" value="CYTH"/>
    <property type="match status" value="1"/>
</dbReference>
<dbReference type="PATRIC" id="fig|1449976.3.peg.4630"/>
<name>W5WBN5_9PSEU</name>
<evidence type="ECO:0000313" key="3">
    <source>
        <dbReference type="EMBL" id="AHH97961.1"/>
    </source>
</evidence>
<dbReference type="HOGENOM" id="CLU_026984_1_0_11"/>
<dbReference type="RefSeq" id="WP_025358008.1">
    <property type="nucleotide sequence ID" value="NZ_CP007155.1"/>
</dbReference>
<dbReference type="InterPro" id="IPR007899">
    <property type="entry name" value="CHAD_dom"/>
</dbReference>
<dbReference type="Proteomes" id="UP000019225">
    <property type="component" value="Chromosome"/>
</dbReference>
<feature type="domain" description="CHAD" evidence="2">
    <location>
        <begin position="202"/>
        <end position="468"/>
    </location>
</feature>
<protein>
    <recommendedName>
        <fullName evidence="5">CHAD domain-containing protein</fullName>
    </recommendedName>
</protein>
<dbReference type="Gene3D" id="2.40.320.10">
    <property type="entry name" value="Hypothetical Protein Pfu-838710-001"/>
    <property type="match status" value="1"/>
</dbReference>
<dbReference type="PANTHER" id="PTHR39339">
    <property type="entry name" value="SLR1444 PROTEIN"/>
    <property type="match status" value="1"/>
</dbReference>
<reference evidence="3 4" key="1">
    <citation type="journal article" date="2014" name="BMC Genomics">
        <title>Complete genome sequence of producer of the glycopeptide antibiotic Aculeximycin Kutzneria albida DSM 43870T, a representative of minor genus of Pseudonocardiaceae.</title>
        <authorList>
            <person name="Rebets Y."/>
            <person name="Tokovenko B."/>
            <person name="Lushchyk I."/>
            <person name="Ruckert C."/>
            <person name="Zaburannyi N."/>
            <person name="Bechthold A."/>
            <person name="Kalinowski J."/>
            <person name="Luzhetskyy A."/>
        </authorList>
    </citation>
    <scope>NUCLEOTIDE SEQUENCE [LARGE SCALE GENOMIC DNA]</scope>
    <source>
        <strain evidence="3">DSM 43870</strain>
    </source>
</reference>
<dbReference type="EMBL" id="CP007155">
    <property type="protein sequence ID" value="AHH97961.1"/>
    <property type="molecule type" value="Genomic_DNA"/>
</dbReference>
<dbReference type="Pfam" id="PF01928">
    <property type="entry name" value="CYTH"/>
    <property type="match status" value="1"/>
</dbReference>
<dbReference type="SMART" id="SM00880">
    <property type="entry name" value="CHAD"/>
    <property type="match status" value="1"/>
</dbReference>
<feature type="domain" description="CYTH" evidence="1">
    <location>
        <begin position="5"/>
        <end position="196"/>
    </location>
</feature>
<evidence type="ECO:0000259" key="2">
    <source>
        <dbReference type="PROSITE" id="PS51708"/>
    </source>
</evidence>
<dbReference type="KEGG" id="kal:KALB_4599"/>
<dbReference type="AlphaFoldDB" id="W5WBN5"/>
<dbReference type="CDD" id="cd07374">
    <property type="entry name" value="CYTH-like_Pase"/>
    <property type="match status" value="1"/>
</dbReference>
<keyword evidence="4" id="KW-1185">Reference proteome</keyword>
<dbReference type="Pfam" id="PF05235">
    <property type="entry name" value="CHAD"/>
    <property type="match status" value="1"/>
</dbReference>
<gene>
    <name evidence="3" type="ORF">KALB_4599</name>
</gene>
<dbReference type="InterPro" id="IPR038186">
    <property type="entry name" value="CHAD_dom_sf"/>
</dbReference>
<proteinExistence type="predicted"/>
<dbReference type="Gene3D" id="1.40.20.10">
    <property type="entry name" value="CHAD domain"/>
    <property type="match status" value="1"/>
</dbReference>
<accession>W5WBN5</accession>